<feature type="transmembrane region" description="Helical" evidence="1">
    <location>
        <begin position="164"/>
        <end position="186"/>
    </location>
</feature>
<sequence>MNRTLNVVRMQLVNRATFIWVPLIVLGGTLAISLLIFGMLSTSAIDTTTMFGGGAQAPLWYFLAVGVQALTLSFPFSQAMSVTRREFYLGTLLTAALTSVGLAVIFVIGGLIEQATRGWGMNAYMFRLTWIWSQGPLVAGLFFAVVAMLFFVVGFFFATVYKRWGNLILTVLLIGLGLILIGGLWVVGRMDAWGPVFAWFGSLTPIALTGALVLVIAALSAVSYGTLRRAIA</sequence>
<accession>A0ABU3GFM2</accession>
<evidence type="ECO:0000313" key="2">
    <source>
        <dbReference type="EMBL" id="MDT3329499.1"/>
    </source>
</evidence>
<dbReference type="RefSeq" id="WP_311868652.1">
    <property type="nucleotide sequence ID" value="NZ_JAUZVT010000001.1"/>
</dbReference>
<gene>
    <name evidence="2" type="ORF">Q9S78_02340</name>
</gene>
<keyword evidence="1" id="KW-0472">Membrane</keyword>
<reference evidence="2 3" key="1">
    <citation type="submission" date="2023-08" db="EMBL/GenBank/DDBJ databases">
        <title>Microbacterium aquilitoris sp. nov. and Microbacterium gwkjibeachense sp. nov., isolated from beach.</title>
        <authorList>
            <person name="Lee S.D."/>
            <person name="Yang H."/>
            <person name="Kim I."/>
        </authorList>
    </citation>
    <scope>NUCLEOTIDE SEQUENCE [LARGE SCALE GENOMIC DNA]</scope>
    <source>
        <strain evidence="2 3">KSW-18</strain>
    </source>
</reference>
<name>A0ABU3GFM2_9MICO</name>
<protein>
    <recommendedName>
        <fullName evidence="4">ABC transporter permease</fullName>
    </recommendedName>
</protein>
<evidence type="ECO:0000313" key="3">
    <source>
        <dbReference type="Proteomes" id="UP001262835"/>
    </source>
</evidence>
<feature type="transmembrane region" description="Helical" evidence="1">
    <location>
        <begin position="88"/>
        <end position="112"/>
    </location>
</feature>
<dbReference type="EMBL" id="JAUZVT010000001">
    <property type="protein sequence ID" value="MDT3329499.1"/>
    <property type="molecule type" value="Genomic_DNA"/>
</dbReference>
<feature type="transmembrane region" description="Helical" evidence="1">
    <location>
        <begin position="12"/>
        <end position="39"/>
    </location>
</feature>
<dbReference type="Proteomes" id="UP001262835">
    <property type="component" value="Unassembled WGS sequence"/>
</dbReference>
<comment type="caution">
    <text evidence="2">The sequence shown here is derived from an EMBL/GenBank/DDBJ whole genome shotgun (WGS) entry which is preliminary data.</text>
</comment>
<organism evidence="2 3">
    <name type="scientific">Microbacterium aquilitoris</name>
    <dbReference type="NCBI Taxonomy" id="3067307"/>
    <lineage>
        <taxon>Bacteria</taxon>
        <taxon>Bacillati</taxon>
        <taxon>Actinomycetota</taxon>
        <taxon>Actinomycetes</taxon>
        <taxon>Micrococcales</taxon>
        <taxon>Microbacteriaceae</taxon>
        <taxon>Microbacterium</taxon>
    </lineage>
</organism>
<keyword evidence="1" id="KW-0812">Transmembrane</keyword>
<evidence type="ECO:0000256" key="1">
    <source>
        <dbReference type="SAM" id="Phobius"/>
    </source>
</evidence>
<keyword evidence="3" id="KW-1185">Reference proteome</keyword>
<evidence type="ECO:0008006" key="4">
    <source>
        <dbReference type="Google" id="ProtNLM"/>
    </source>
</evidence>
<feature type="transmembrane region" description="Helical" evidence="1">
    <location>
        <begin position="206"/>
        <end position="227"/>
    </location>
</feature>
<feature type="transmembrane region" description="Helical" evidence="1">
    <location>
        <begin position="59"/>
        <end position="76"/>
    </location>
</feature>
<keyword evidence="1" id="KW-1133">Transmembrane helix</keyword>
<feature type="transmembrane region" description="Helical" evidence="1">
    <location>
        <begin position="132"/>
        <end position="157"/>
    </location>
</feature>
<proteinExistence type="predicted"/>